<dbReference type="RefSeq" id="WP_216437372.1">
    <property type="nucleotide sequence ID" value="NZ_JAHLQF010000001.1"/>
</dbReference>
<dbReference type="PROSITE" id="PS51257">
    <property type="entry name" value="PROKAR_LIPOPROTEIN"/>
    <property type="match status" value="1"/>
</dbReference>
<gene>
    <name evidence="2" type="ORF">KQI86_01405</name>
</gene>
<evidence type="ECO:0008006" key="4">
    <source>
        <dbReference type="Google" id="ProtNLM"/>
    </source>
</evidence>
<comment type="caution">
    <text evidence="2">The sequence shown here is derived from an EMBL/GenBank/DDBJ whole genome shotgun (WGS) entry which is preliminary data.</text>
</comment>
<feature type="chain" id="PRO_5045644121" description="Lipoprotein" evidence="1">
    <location>
        <begin position="23"/>
        <end position="357"/>
    </location>
</feature>
<proteinExistence type="predicted"/>
<name>A0ABS6EDV2_9CLOT</name>
<evidence type="ECO:0000313" key="3">
    <source>
        <dbReference type="Proteomes" id="UP000726170"/>
    </source>
</evidence>
<accession>A0ABS6EDV2</accession>
<reference evidence="2 3" key="1">
    <citation type="submission" date="2021-06" db="EMBL/GenBank/DDBJ databases">
        <authorList>
            <person name="Sun Q."/>
            <person name="Li D."/>
        </authorList>
    </citation>
    <scope>NUCLEOTIDE SEQUENCE [LARGE SCALE GENOMIC DNA]</scope>
    <source>
        <strain evidence="2 3">MSJ-11</strain>
    </source>
</reference>
<evidence type="ECO:0000256" key="1">
    <source>
        <dbReference type="SAM" id="SignalP"/>
    </source>
</evidence>
<feature type="signal peptide" evidence="1">
    <location>
        <begin position="1"/>
        <end position="22"/>
    </location>
</feature>
<protein>
    <recommendedName>
        <fullName evidence="4">Lipoprotein</fullName>
    </recommendedName>
</protein>
<dbReference type="EMBL" id="JAHLQF010000001">
    <property type="protein sequence ID" value="MBU5482962.1"/>
    <property type="molecule type" value="Genomic_DNA"/>
</dbReference>
<keyword evidence="3" id="KW-1185">Reference proteome</keyword>
<organism evidence="2 3">
    <name type="scientific">Clostridium mobile</name>
    <dbReference type="NCBI Taxonomy" id="2841512"/>
    <lineage>
        <taxon>Bacteria</taxon>
        <taxon>Bacillati</taxon>
        <taxon>Bacillota</taxon>
        <taxon>Clostridia</taxon>
        <taxon>Eubacteriales</taxon>
        <taxon>Clostridiaceae</taxon>
        <taxon>Clostridium</taxon>
    </lineage>
</organism>
<sequence>MSSIYKFISLVMTMLLALTASSCSRTNEEHFETKVTVTNFKFNDVIIMENKDVKSNIYKINNNSLAKVDSLEYVSEIAYKKDASLYILLLHDENEIKKNSINILKNDKVSNINEFYYAKDLRISPKGGNLAYRSYSSQSLDSAEGLSLYGIDTREKIQFNSSVLVSGNLFHWINDDEILYYGVCDETRTTAIYKYNVKDNKEEIYTKLPKGYYTYFLPYENNLMILSRDLNKNTIYLYERDSDKIISISESIEEIYDGVYNKMNNAMYIIGLEKGSDLPALYSINLENNKVERITFDFPVEADPYGGLKVDDEGSVYYCGYTGLDGQNNEVFKYNPKDNSNSLISINPSKYRIIGSN</sequence>
<evidence type="ECO:0000313" key="2">
    <source>
        <dbReference type="EMBL" id="MBU5482962.1"/>
    </source>
</evidence>
<dbReference type="Proteomes" id="UP000726170">
    <property type="component" value="Unassembled WGS sequence"/>
</dbReference>
<keyword evidence="1" id="KW-0732">Signal</keyword>